<dbReference type="NCBIfam" id="TIGR01462">
    <property type="entry name" value="greA"/>
    <property type="match status" value="1"/>
</dbReference>
<evidence type="ECO:0000256" key="3">
    <source>
        <dbReference type="ARBA" id="ARBA00023015"/>
    </source>
</evidence>
<evidence type="ECO:0000313" key="12">
    <source>
        <dbReference type="EMBL" id="PIU99817.1"/>
    </source>
</evidence>
<dbReference type="GO" id="GO:0032784">
    <property type="term" value="P:regulation of DNA-templated transcription elongation"/>
    <property type="evidence" value="ECO:0007669"/>
    <property type="project" value="UniProtKB-UniRule"/>
</dbReference>
<dbReference type="EMBL" id="PEVG01000002">
    <property type="protein sequence ID" value="PIU99817.1"/>
    <property type="molecule type" value="Genomic_DNA"/>
</dbReference>
<organism evidence="12 13">
    <name type="scientific">Candidatus Tagabacteria bacterium CG03_land_8_20_14_0_80_41_22</name>
    <dbReference type="NCBI Taxonomy" id="1975020"/>
    <lineage>
        <taxon>Bacteria</taxon>
        <taxon>Candidatus Tagaibacteriota</taxon>
    </lineage>
</organism>
<keyword evidence="5 8" id="KW-0804">Transcription</keyword>
<dbReference type="InterPro" id="IPR036805">
    <property type="entry name" value="Tscrpt_elong_fac_GreA/B_N_sf"/>
</dbReference>
<dbReference type="Gene3D" id="3.10.50.30">
    <property type="entry name" value="Transcription elongation factor, GreA/GreB, C-terminal domain"/>
    <property type="match status" value="1"/>
</dbReference>
<dbReference type="PROSITE" id="PS00830">
    <property type="entry name" value="GREAB_2"/>
    <property type="match status" value="1"/>
</dbReference>
<dbReference type="PIRSF" id="PIRSF006092">
    <property type="entry name" value="GreA_GreB"/>
    <property type="match status" value="1"/>
</dbReference>
<keyword evidence="4 8" id="KW-0238">DNA-binding</keyword>
<dbReference type="PANTHER" id="PTHR30437:SF4">
    <property type="entry name" value="TRANSCRIPTION ELONGATION FACTOR GREA"/>
    <property type="match status" value="1"/>
</dbReference>
<dbReference type="InterPro" id="IPR006359">
    <property type="entry name" value="Tscrpt_elong_fac_GreA"/>
</dbReference>
<evidence type="ECO:0000256" key="8">
    <source>
        <dbReference type="HAMAP-Rule" id="MF_00105"/>
    </source>
</evidence>
<protein>
    <recommendedName>
        <fullName evidence="2 8">Transcription elongation factor GreA</fullName>
    </recommendedName>
    <alternativeName>
        <fullName evidence="7 8">Transcript cleavage factor GreA</fullName>
    </alternativeName>
</protein>
<evidence type="ECO:0000256" key="6">
    <source>
        <dbReference type="ARBA" id="ARBA00024916"/>
    </source>
</evidence>
<dbReference type="GO" id="GO:0070063">
    <property type="term" value="F:RNA polymerase binding"/>
    <property type="evidence" value="ECO:0007669"/>
    <property type="project" value="InterPro"/>
</dbReference>
<dbReference type="InterPro" id="IPR022691">
    <property type="entry name" value="Tscrpt_elong_fac_GreA/B_N"/>
</dbReference>
<evidence type="ECO:0000256" key="7">
    <source>
        <dbReference type="ARBA" id="ARBA00030776"/>
    </source>
</evidence>
<comment type="caution">
    <text evidence="12">The sequence shown here is derived from an EMBL/GenBank/DDBJ whole genome shotgun (WGS) entry which is preliminary data.</text>
</comment>
<dbReference type="GO" id="GO:0003746">
    <property type="term" value="F:translation elongation factor activity"/>
    <property type="evidence" value="ECO:0007669"/>
    <property type="project" value="UniProtKB-KW"/>
</dbReference>
<dbReference type="InterPro" id="IPR001437">
    <property type="entry name" value="Tscrpt_elong_fac_GreA/B_C"/>
</dbReference>
<keyword evidence="12" id="KW-0648">Protein biosynthesis</keyword>
<dbReference type="GO" id="GO:0006354">
    <property type="term" value="P:DNA-templated transcription elongation"/>
    <property type="evidence" value="ECO:0007669"/>
    <property type="project" value="TreeGrafter"/>
</dbReference>
<dbReference type="InterPro" id="IPR028624">
    <property type="entry name" value="Tscrpt_elong_fac_GreA/B"/>
</dbReference>
<feature type="domain" description="Transcription elongation factor GreA/GreB C-terminal" evidence="10">
    <location>
        <begin position="92"/>
        <end position="162"/>
    </location>
</feature>
<evidence type="ECO:0000256" key="1">
    <source>
        <dbReference type="ARBA" id="ARBA00008213"/>
    </source>
</evidence>
<keyword evidence="12" id="KW-0251">Elongation factor</keyword>
<keyword evidence="3 8" id="KW-0805">Transcription regulation</keyword>
<evidence type="ECO:0000256" key="4">
    <source>
        <dbReference type="ARBA" id="ARBA00023125"/>
    </source>
</evidence>
<comment type="function">
    <text evidence="6 8 9">Necessary for efficient RNA polymerase transcription elongation past template-encoded arresting sites. The arresting sites in DNA have the property of trapping a certain fraction of elongating RNA polymerases that pass through, resulting in locked ternary complexes. Cleavage of the nascent transcript by cleavage factors such as GreA or GreB allows the resumption of elongation from the new 3'terminus. GreA releases sequences of 2 to 3 nucleotides.</text>
</comment>
<sequence>MNTLESQFNNPEYLSQEGLEKLKKELEELTKIRRFELSEKIKNALAQDDLSENAEYDIAKEEQSENERRIAEIEDILSRAVLISKESGGTYVRLGSLVSLKKEGSDAIDHYSLVGSKEEADSLTGKISHESPLGAALLGRKKGEKVKAITPNGEINYTIIDVG</sequence>
<dbReference type="Pfam" id="PF03449">
    <property type="entry name" value="GreA_GreB_N"/>
    <property type="match status" value="1"/>
</dbReference>
<dbReference type="GO" id="GO:0003677">
    <property type="term" value="F:DNA binding"/>
    <property type="evidence" value="ECO:0007669"/>
    <property type="project" value="UniProtKB-UniRule"/>
</dbReference>
<feature type="domain" description="Transcription elongation factor GreA/GreB N-terminal" evidence="11">
    <location>
        <begin position="13"/>
        <end position="81"/>
    </location>
</feature>
<name>A0A2M7B9M0_9BACT</name>
<dbReference type="NCBIfam" id="NF001263">
    <property type="entry name" value="PRK00226.1-4"/>
    <property type="match status" value="1"/>
</dbReference>
<dbReference type="FunFam" id="1.10.287.180:FF:000001">
    <property type="entry name" value="Transcription elongation factor GreA"/>
    <property type="match status" value="1"/>
</dbReference>
<evidence type="ECO:0000313" key="13">
    <source>
        <dbReference type="Proteomes" id="UP000228561"/>
    </source>
</evidence>
<dbReference type="Pfam" id="PF01272">
    <property type="entry name" value="GreA_GreB"/>
    <property type="match status" value="1"/>
</dbReference>
<evidence type="ECO:0000259" key="10">
    <source>
        <dbReference type="Pfam" id="PF01272"/>
    </source>
</evidence>
<evidence type="ECO:0000256" key="2">
    <source>
        <dbReference type="ARBA" id="ARBA00013729"/>
    </source>
</evidence>
<accession>A0A2M7B9M0</accession>
<dbReference type="InterPro" id="IPR018151">
    <property type="entry name" value="TF_GreA/GreB_CS"/>
</dbReference>
<dbReference type="HAMAP" id="MF_00105">
    <property type="entry name" value="GreA_GreB"/>
    <property type="match status" value="1"/>
</dbReference>
<dbReference type="Gene3D" id="1.10.287.180">
    <property type="entry name" value="Transcription elongation factor, GreA/GreB, N-terminal domain"/>
    <property type="match status" value="1"/>
</dbReference>
<comment type="similarity">
    <text evidence="1 8 9">Belongs to the GreA/GreB family.</text>
</comment>
<dbReference type="AlphaFoldDB" id="A0A2M7B9M0"/>
<proteinExistence type="inferred from homology"/>
<evidence type="ECO:0000259" key="11">
    <source>
        <dbReference type="Pfam" id="PF03449"/>
    </source>
</evidence>
<dbReference type="SUPFAM" id="SSF46557">
    <property type="entry name" value="GreA transcript cleavage protein, N-terminal domain"/>
    <property type="match status" value="1"/>
</dbReference>
<evidence type="ECO:0000256" key="5">
    <source>
        <dbReference type="ARBA" id="ARBA00023163"/>
    </source>
</evidence>
<evidence type="ECO:0000256" key="9">
    <source>
        <dbReference type="RuleBase" id="RU000556"/>
    </source>
</evidence>
<dbReference type="Proteomes" id="UP000228561">
    <property type="component" value="Unassembled WGS sequence"/>
</dbReference>
<dbReference type="PANTHER" id="PTHR30437">
    <property type="entry name" value="TRANSCRIPTION ELONGATION FACTOR GREA"/>
    <property type="match status" value="1"/>
</dbReference>
<dbReference type="SUPFAM" id="SSF54534">
    <property type="entry name" value="FKBP-like"/>
    <property type="match status" value="1"/>
</dbReference>
<dbReference type="InterPro" id="IPR036953">
    <property type="entry name" value="GreA/GreB_C_sf"/>
</dbReference>
<dbReference type="InterPro" id="IPR023459">
    <property type="entry name" value="Tscrpt_elong_fac_GreA/B_fam"/>
</dbReference>
<reference evidence="13" key="1">
    <citation type="submission" date="2017-09" db="EMBL/GenBank/DDBJ databases">
        <title>Depth-based differentiation of microbial function through sediment-hosted aquifers and enrichment of novel symbionts in the deep terrestrial subsurface.</title>
        <authorList>
            <person name="Probst A.J."/>
            <person name="Ladd B."/>
            <person name="Jarett J.K."/>
            <person name="Geller-Mcgrath D.E."/>
            <person name="Sieber C.M.K."/>
            <person name="Emerson J.B."/>
            <person name="Anantharaman K."/>
            <person name="Thomas B.C."/>
            <person name="Malmstrom R."/>
            <person name="Stieglmeier M."/>
            <person name="Klingl A."/>
            <person name="Woyke T."/>
            <person name="Ryan C.M."/>
            <person name="Banfield J.F."/>
        </authorList>
    </citation>
    <scope>NUCLEOTIDE SEQUENCE [LARGE SCALE GENOMIC DNA]</scope>
</reference>
<gene>
    <name evidence="8" type="primary">greA</name>
    <name evidence="12" type="ORF">COS58_00165</name>
</gene>